<dbReference type="InterPro" id="IPR050393">
    <property type="entry name" value="MFP_Efflux_Pump"/>
</dbReference>
<name>A0ABM6LZS4_9GAMM</name>
<keyword evidence="5 6" id="KW-0472">Membrane</keyword>
<accession>A0ABM6LZS4</accession>
<evidence type="ECO:0000313" key="11">
    <source>
        <dbReference type="Proteomes" id="UP000249910"/>
    </source>
</evidence>
<evidence type="ECO:0000256" key="3">
    <source>
        <dbReference type="ARBA" id="ARBA00022692"/>
    </source>
</evidence>
<comment type="similarity">
    <text evidence="2">Belongs to the membrane fusion protein (MFP) (TC 8.A.1) family.</text>
</comment>
<protein>
    <submittedName>
        <fullName evidence="10">Efflux transporter periplasmic adaptor subunit</fullName>
    </submittedName>
</protein>
<dbReference type="EMBL" id="CP022132">
    <property type="protein sequence ID" value="ASG68059.1"/>
    <property type="molecule type" value="Genomic_DNA"/>
</dbReference>
<reference evidence="10 11" key="1">
    <citation type="submission" date="2017-06" db="EMBL/GenBank/DDBJ databases">
        <title>Complete genome of Francisella halioticida.</title>
        <authorList>
            <person name="Sjodin A."/>
        </authorList>
    </citation>
    <scope>NUCLEOTIDE SEQUENCE [LARGE SCALE GENOMIC DNA]</scope>
    <source>
        <strain evidence="10 11">DSM 23729</strain>
    </source>
</reference>
<proteinExistence type="inferred from homology"/>
<evidence type="ECO:0000259" key="7">
    <source>
        <dbReference type="Pfam" id="PF25876"/>
    </source>
</evidence>
<dbReference type="RefSeq" id="WP_088772566.1">
    <property type="nucleotide sequence ID" value="NZ_CP022132.1"/>
</dbReference>
<keyword evidence="3 6" id="KW-0812">Transmembrane</keyword>
<feature type="domain" description="Multidrug resistance protein MdtA-like alpha-helical hairpin" evidence="7">
    <location>
        <begin position="92"/>
        <end position="151"/>
    </location>
</feature>
<evidence type="ECO:0000256" key="1">
    <source>
        <dbReference type="ARBA" id="ARBA00004167"/>
    </source>
</evidence>
<feature type="transmembrane region" description="Helical" evidence="6">
    <location>
        <begin position="6"/>
        <end position="31"/>
    </location>
</feature>
<keyword evidence="11" id="KW-1185">Reference proteome</keyword>
<evidence type="ECO:0000313" key="10">
    <source>
        <dbReference type="EMBL" id="ASG68059.1"/>
    </source>
</evidence>
<dbReference type="InterPro" id="IPR058634">
    <property type="entry name" value="AaeA-lik-b-barrel"/>
</dbReference>
<evidence type="ECO:0000256" key="2">
    <source>
        <dbReference type="ARBA" id="ARBA00009477"/>
    </source>
</evidence>
<dbReference type="InterPro" id="IPR058624">
    <property type="entry name" value="MdtA-like_HH"/>
</dbReference>
<dbReference type="Gene3D" id="1.10.287.470">
    <property type="entry name" value="Helix hairpin bin"/>
    <property type="match status" value="1"/>
</dbReference>
<dbReference type="Gene3D" id="2.40.30.170">
    <property type="match status" value="1"/>
</dbReference>
<evidence type="ECO:0000259" key="8">
    <source>
        <dbReference type="Pfam" id="PF25917"/>
    </source>
</evidence>
<evidence type="ECO:0000259" key="9">
    <source>
        <dbReference type="Pfam" id="PF25963"/>
    </source>
</evidence>
<organism evidence="10 11">
    <name type="scientific">Francisella halioticida</name>
    <dbReference type="NCBI Taxonomy" id="549298"/>
    <lineage>
        <taxon>Bacteria</taxon>
        <taxon>Pseudomonadati</taxon>
        <taxon>Pseudomonadota</taxon>
        <taxon>Gammaproteobacteria</taxon>
        <taxon>Thiotrichales</taxon>
        <taxon>Francisellaceae</taxon>
        <taxon>Francisella</taxon>
    </lineage>
</organism>
<keyword evidence="4 6" id="KW-1133">Transmembrane helix</keyword>
<evidence type="ECO:0000256" key="5">
    <source>
        <dbReference type="ARBA" id="ARBA00023136"/>
    </source>
</evidence>
<dbReference type="PANTHER" id="PTHR30367:SF1">
    <property type="entry name" value="MULTIDRUG RESISTANCE PROTEIN MDTN"/>
    <property type="match status" value="1"/>
</dbReference>
<dbReference type="SUPFAM" id="SSF111369">
    <property type="entry name" value="HlyD-like secretion proteins"/>
    <property type="match status" value="1"/>
</dbReference>
<dbReference type="Pfam" id="PF25917">
    <property type="entry name" value="BSH_RND"/>
    <property type="match status" value="1"/>
</dbReference>
<evidence type="ECO:0000256" key="6">
    <source>
        <dbReference type="SAM" id="Phobius"/>
    </source>
</evidence>
<feature type="domain" description="Multidrug resistance protein MdtA-like barrel-sandwich hybrid" evidence="8">
    <location>
        <begin position="44"/>
        <end position="183"/>
    </location>
</feature>
<sequence length="285" mass="32520">MPNKKIKLLFSVIIIIFAILSLYSIWQYYFYSPWTRDARIRAKIITVAPDVSGFVTKVYVKDIQKVKKGDLIFSIDDVRYIADFKEKEAIVDHAKLSLELAQQQYNRRKRLGKSGAISKEELDDYLMTVKLKKAALEKANADFLLTEINLRRTRVYAHTDGTVYNINLRQGNYVTATKPVMSIIEKNSFYVTGYFEETKIPNIKIEEKAEIQLIAGGKPLYGHVIGIDKAVADNNTSLNSQLLPKVQDTYDWVRLLKRIPVDISLEVIPENINLVAGMNASVKIL</sequence>
<dbReference type="Pfam" id="PF25963">
    <property type="entry name" value="Beta-barrel_AAEA"/>
    <property type="match status" value="1"/>
</dbReference>
<dbReference type="NCBIfam" id="TIGR01730">
    <property type="entry name" value="RND_mfp"/>
    <property type="match status" value="1"/>
</dbReference>
<dbReference type="Proteomes" id="UP000249910">
    <property type="component" value="Chromosome"/>
</dbReference>
<dbReference type="Pfam" id="PF25876">
    <property type="entry name" value="HH_MFP_RND"/>
    <property type="match status" value="1"/>
</dbReference>
<feature type="domain" description="p-hydroxybenzoic acid efflux pump subunit AaeA-like beta-barrel" evidence="9">
    <location>
        <begin position="188"/>
        <end position="284"/>
    </location>
</feature>
<dbReference type="InterPro" id="IPR058625">
    <property type="entry name" value="MdtA-like_BSH"/>
</dbReference>
<gene>
    <name evidence="10" type="ORF">CDV26_06370</name>
</gene>
<dbReference type="InterPro" id="IPR006143">
    <property type="entry name" value="RND_pump_MFP"/>
</dbReference>
<evidence type="ECO:0000256" key="4">
    <source>
        <dbReference type="ARBA" id="ARBA00022989"/>
    </source>
</evidence>
<comment type="subcellular location">
    <subcellularLocation>
        <location evidence="1">Membrane</location>
        <topology evidence="1">Single-pass membrane protein</topology>
    </subcellularLocation>
</comment>
<dbReference type="PANTHER" id="PTHR30367">
    <property type="entry name" value="P-HYDROXYBENZOIC ACID EFFLUX PUMP SUBUNIT AAEA-RELATED"/>
    <property type="match status" value="1"/>
</dbReference>